<sequence>MGLDKWLKPEVVEKKLKKKRESHPKVNENNIDTEIIKPLRRISKSLKKYILVCPNAKCKYQKTIMKKQLTKSDEICPRCNKKMKLKEK</sequence>
<gene>
    <name evidence="1" type="ORF">LCGC14_1750130</name>
</gene>
<dbReference type="AlphaFoldDB" id="A0A0F9H474"/>
<protein>
    <submittedName>
        <fullName evidence="1">Uncharacterized protein</fullName>
    </submittedName>
</protein>
<comment type="caution">
    <text evidence="1">The sequence shown here is derived from an EMBL/GenBank/DDBJ whole genome shotgun (WGS) entry which is preliminary data.</text>
</comment>
<proteinExistence type="predicted"/>
<reference evidence="1" key="1">
    <citation type="journal article" date="2015" name="Nature">
        <title>Complex archaea that bridge the gap between prokaryotes and eukaryotes.</title>
        <authorList>
            <person name="Spang A."/>
            <person name="Saw J.H."/>
            <person name="Jorgensen S.L."/>
            <person name="Zaremba-Niedzwiedzka K."/>
            <person name="Martijn J."/>
            <person name="Lind A.E."/>
            <person name="van Eijk R."/>
            <person name="Schleper C."/>
            <person name="Guy L."/>
            <person name="Ettema T.J."/>
        </authorList>
    </citation>
    <scope>NUCLEOTIDE SEQUENCE</scope>
</reference>
<name>A0A0F9H474_9ZZZZ</name>
<evidence type="ECO:0000313" key="1">
    <source>
        <dbReference type="EMBL" id="KKM05829.1"/>
    </source>
</evidence>
<accession>A0A0F9H474</accession>
<organism evidence="1">
    <name type="scientific">marine sediment metagenome</name>
    <dbReference type="NCBI Taxonomy" id="412755"/>
    <lineage>
        <taxon>unclassified sequences</taxon>
        <taxon>metagenomes</taxon>
        <taxon>ecological metagenomes</taxon>
    </lineage>
</organism>
<dbReference type="EMBL" id="LAZR01016132">
    <property type="protein sequence ID" value="KKM05829.1"/>
    <property type="molecule type" value="Genomic_DNA"/>
</dbReference>